<dbReference type="SUPFAM" id="SSF53448">
    <property type="entry name" value="Nucleotide-diphospho-sugar transferases"/>
    <property type="match status" value="1"/>
</dbReference>
<feature type="transmembrane region" description="Helical" evidence="3">
    <location>
        <begin position="346"/>
        <end position="362"/>
    </location>
</feature>
<comment type="caution">
    <text evidence="5">The sequence shown here is derived from an EMBL/GenBank/DDBJ whole genome shotgun (WGS) entry which is preliminary data.</text>
</comment>
<feature type="domain" description="Glycosyltransferase 2-like" evidence="4">
    <location>
        <begin position="49"/>
        <end position="174"/>
    </location>
</feature>
<dbReference type="InterPro" id="IPR001173">
    <property type="entry name" value="Glyco_trans_2-like"/>
</dbReference>
<dbReference type="Proteomes" id="UP001141422">
    <property type="component" value="Unassembled WGS sequence"/>
</dbReference>
<evidence type="ECO:0000256" key="2">
    <source>
        <dbReference type="ARBA" id="ARBA00022679"/>
    </source>
</evidence>
<evidence type="ECO:0000256" key="3">
    <source>
        <dbReference type="SAM" id="Phobius"/>
    </source>
</evidence>
<dbReference type="PANTHER" id="PTHR43630:SF1">
    <property type="entry name" value="POLY-BETA-1,6-N-ACETYL-D-GLUCOSAMINE SYNTHASE"/>
    <property type="match status" value="1"/>
</dbReference>
<dbReference type="RefSeq" id="WP_268925427.1">
    <property type="nucleotide sequence ID" value="NZ_JAPTGB010000018.1"/>
</dbReference>
<organism evidence="5 6">
    <name type="scientific">Methanocorpusculum petauri</name>
    <dbReference type="NCBI Taxonomy" id="3002863"/>
    <lineage>
        <taxon>Archaea</taxon>
        <taxon>Methanobacteriati</taxon>
        <taxon>Methanobacteriota</taxon>
        <taxon>Stenosarchaea group</taxon>
        <taxon>Methanomicrobia</taxon>
        <taxon>Methanomicrobiales</taxon>
        <taxon>Methanocorpusculaceae</taxon>
        <taxon>Methanocorpusculum</taxon>
    </lineage>
</organism>
<dbReference type="GO" id="GO:0016757">
    <property type="term" value="F:glycosyltransferase activity"/>
    <property type="evidence" value="ECO:0007669"/>
    <property type="project" value="UniProtKB-KW"/>
</dbReference>
<keyword evidence="3" id="KW-0812">Transmembrane</keyword>
<name>A0ABT4IHL6_9EURY</name>
<keyword evidence="2 5" id="KW-0808">Transferase</keyword>
<dbReference type="EMBL" id="JAPTGB010000018">
    <property type="protein sequence ID" value="MCZ0861238.1"/>
    <property type="molecule type" value="Genomic_DNA"/>
</dbReference>
<keyword evidence="6" id="KW-1185">Reference proteome</keyword>
<keyword evidence="3" id="KW-0472">Membrane</keyword>
<reference evidence="5" key="1">
    <citation type="submission" date="2022-12" db="EMBL/GenBank/DDBJ databases">
        <title>Isolation and characterisation of novel Methanocorpusculum spp. from native Australian herbivores indicates the genus is ancestrally host-associated.</title>
        <authorList>
            <person name="Volmer J.G."/>
            <person name="Soo R.M."/>
            <person name="Evans P.N."/>
            <person name="Hoedt E.C."/>
            <person name="Astorga Alsina A.L."/>
            <person name="Woodcroft B.J."/>
            <person name="Tyson G.W."/>
            <person name="Hugenholtz P."/>
            <person name="Morrison M."/>
        </authorList>
    </citation>
    <scope>NUCLEOTIDE SEQUENCE</scope>
    <source>
        <strain evidence="5">MG</strain>
    </source>
</reference>
<feature type="transmembrane region" description="Helical" evidence="3">
    <location>
        <begin position="297"/>
        <end position="315"/>
    </location>
</feature>
<protein>
    <submittedName>
        <fullName evidence="5">Glycosyltransferase</fullName>
        <ecNumber evidence="5">2.4.-.-</ecNumber>
    </submittedName>
</protein>
<feature type="transmembrane region" description="Helical" evidence="3">
    <location>
        <begin position="322"/>
        <end position="340"/>
    </location>
</feature>
<gene>
    <name evidence="5" type="ORF">O0S10_08405</name>
</gene>
<dbReference type="EC" id="2.4.-.-" evidence="5"/>
<dbReference type="Pfam" id="PF00535">
    <property type="entry name" value="Glycos_transf_2"/>
    <property type="match status" value="1"/>
</dbReference>
<evidence type="ECO:0000259" key="4">
    <source>
        <dbReference type="Pfam" id="PF00535"/>
    </source>
</evidence>
<dbReference type="PANTHER" id="PTHR43630">
    <property type="entry name" value="POLY-BETA-1,6-N-ACETYL-D-GLUCOSAMINE SYNTHASE"/>
    <property type="match status" value="1"/>
</dbReference>
<evidence type="ECO:0000313" key="6">
    <source>
        <dbReference type="Proteomes" id="UP001141422"/>
    </source>
</evidence>
<accession>A0ABT4IHL6</accession>
<evidence type="ECO:0000256" key="1">
    <source>
        <dbReference type="ARBA" id="ARBA00022676"/>
    </source>
</evidence>
<keyword evidence="1 5" id="KW-0328">Glycosyltransferase</keyword>
<proteinExistence type="predicted"/>
<dbReference type="Gene3D" id="3.90.550.10">
    <property type="entry name" value="Spore Coat Polysaccharide Biosynthesis Protein SpsA, Chain A"/>
    <property type="match status" value="1"/>
</dbReference>
<evidence type="ECO:0000313" key="5">
    <source>
        <dbReference type="EMBL" id="MCZ0861238.1"/>
    </source>
</evidence>
<sequence>MISAAATLLIVCGIGIGCVAAYPYFLYLRKIHGISFTASPKLATYPSVSIVVNAYQEGDLVRTRIEDIFHAAYPSDKITLYVVNDGADPATGDAAKKALKDSLMKSAVIEPKERIGKIKCQNMVISMITDEIIVFTDADITTEPDALAKLISRLQDPEIGAVCADLIPVGSSQNVTGSEGAYRSVYGKMCEYDSQLDATYNFNGPLIAFKKSAVPHIEETIGADDANLALTCIANGYRAIYAADAVAYELQPVSFRAQYRQKVRRADGLVNSTRLFGSACHEKRAVFWKHIFPRRRWMLLYSPVLFVVSAVLLLAGCFLWSLVYGTILILIGVVGLIFSIAKPDNLLSSFVLNQIYLIIGLAKRKNIQMWDRVEK</sequence>
<keyword evidence="3" id="KW-1133">Transmembrane helix</keyword>
<dbReference type="InterPro" id="IPR029044">
    <property type="entry name" value="Nucleotide-diphossugar_trans"/>
</dbReference>